<dbReference type="GO" id="GO:0007034">
    <property type="term" value="P:vacuolar transport"/>
    <property type="evidence" value="ECO:0007669"/>
    <property type="project" value="InterPro"/>
</dbReference>
<dbReference type="EMBL" id="NEXC01000158">
    <property type="protein sequence ID" value="PSN81769.1"/>
    <property type="molecule type" value="Genomic_DNA"/>
</dbReference>
<evidence type="ECO:0000313" key="2">
    <source>
        <dbReference type="Proteomes" id="UP000240880"/>
    </source>
</evidence>
<accession>A0A2R6A5X3</accession>
<organism evidence="1 2">
    <name type="scientific">Candidatus Marsarchaeota G1 archaeon OSP_D</name>
    <dbReference type="NCBI Taxonomy" id="1978155"/>
    <lineage>
        <taxon>Archaea</taxon>
        <taxon>Candidatus Marsarchaeota</taxon>
        <taxon>Candidatus Marsarchaeota group 1</taxon>
    </lineage>
</organism>
<proteinExistence type="predicted"/>
<dbReference type="Gene3D" id="6.10.140.1230">
    <property type="match status" value="1"/>
</dbReference>
<reference evidence="1 2" key="1">
    <citation type="submission" date="2017-04" db="EMBL/GenBank/DDBJ databases">
        <title>Novel microbial lineages endemic to geothermal iron-oxide mats fill important gaps in the evolutionary history of Archaea.</title>
        <authorList>
            <person name="Jay Z.J."/>
            <person name="Beam J.P."/>
            <person name="Dlakic M."/>
            <person name="Rusch D.B."/>
            <person name="Kozubal M.A."/>
            <person name="Inskeep W.P."/>
        </authorList>
    </citation>
    <scope>NUCLEOTIDE SEQUENCE [LARGE SCALE GENOMIC DNA]</scope>
    <source>
        <strain evidence="1">OSP_D</strain>
    </source>
</reference>
<name>A0A2R6A5X3_9ARCH</name>
<gene>
    <name evidence="1" type="ORF">B9Q01_10255</name>
</gene>
<dbReference type="InterPro" id="IPR005024">
    <property type="entry name" value="Snf7_fam"/>
</dbReference>
<dbReference type="Pfam" id="PF03357">
    <property type="entry name" value="Snf7"/>
    <property type="match status" value="1"/>
</dbReference>
<evidence type="ECO:0000313" key="1">
    <source>
        <dbReference type="EMBL" id="PSN81769.1"/>
    </source>
</evidence>
<dbReference type="AlphaFoldDB" id="A0A2R6A5X3"/>
<protein>
    <recommendedName>
        <fullName evidence="3">Snf7 domain-containing protein</fullName>
    </recommendedName>
</protein>
<comment type="caution">
    <text evidence="1">The sequence shown here is derived from an EMBL/GenBank/DDBJ whole genome shotgun (WGS) entry which is preliminary data.</text>
</comment>
<dbReference type="Proteomes" id="UP000240880">
    <property type="component" value="Unassembled WGS sequence"/>
</dbReference>
<sequence length="194" mass="21150">MALLIGEREPIKAQLLEAVSSIKTIGAKIDASLSKLEERGKKLFEEAAEFYARGDSTRATIYANEVAVIRRISKKLSMCRLALEVVETRIETVIESGNIAAVLQPAIEVIRSIKDEVGPIIPQAEAELASLSAALSEIMSNSLQNEIKSIESMFKTESAEEILGEIKKAVVEKGVQELPMPPETQVAEREAESV</sequence>
<evidence type="ECO:0008006" key="3">
    <source>
        <dbReference type="Google" id="ProtNLM"/>
    </source>
</evidence>